<feature type="domain" description="HAMP" evidence="12">
    <location>
        <begin position="206"/>
        <end position="258"/>
    </location>
</feature>
<dbReference type="EMBL" id="LAZR01007664">
    <property type="protein sequence ID" value="KKM83774.1"/>
    <property type="molecule type" value="Genomic_DNA"/>
</dbReference>
<dbReference type="Gene3D" id="3.30.565.10">
    <property type="entry name" value="Histidine kinase-like ATPase, C-terminal domain"/>
    <property type="match status" value="1"/>
</dbReference>
<dbReference type="GO" id="GO:0000155">
    <property type="term" value="F:phosphorelay sensor kinase activity"/>
    <property type="evidence" value="ECO:0007669"/>
    <property type="project" value="InterPro"/>
</dbReference>
<sequence length="479" mass="54087">MFKRFNSLQSTLLLHELSFILLVLISGAVGVIWSVSWQNSSEESLRIGSMNTVMQSIRGDVYRQLKEVFDATFLSDHDAPKEYLAYTETIRAYLLDLTVLANDEQELQAVQLVDNAYDDFHTKTEQLIRRNNTIIDRQKVLDQELEKYTFVQLEQAFENLDLLLNNKQEALSQSKKQWSERLSWLAPIPVLLAISLLLLARRFVRKNVVYPLRELVQGARLISKGDLNHKVPLIGVSNLVQLSEAINRMATDLSSSHDRLIETKKQAALGELVPLVAHNIRNPLAGIRAASQVARDEDISNSTRDTLTDIMVAVDRLERWVTSLLRYLHPIKPHLSDTTLVAVTDNALSLIELQLADNNISLERLGWESKPVSLLLDIHLFEQAIFNLVQNALEASFPSNVIQLIYHQDKDKVLLTIRDQGRGMTFDPVVEQVTDGEVKHLSCGLGIPFSLKIIKQHGGSLEYDNSRTGGTSVTITIPR</sequence>
<keyword evidence="7" id="KW-0547">Nucleotide-binding</keyword>
<evidence type="ECO:0000256" key="4">
    <source>
        <dbReference type="ARBA" id="ARBA00022475"/>
    </source>
</evidence>
<feature type="domain" description="Histidine kinase" evidence="11">
    <location>
        <begin position="275"/>
        <end position="479"/>
    </location>
</feature>
<evidence type="ECO:0000256" key="1">
    <source>
        <dbReference type="ARBA" id="ARBA00000085"/>
    </source>
</evidence>
<dbReference type="SMART" id="SM00388">
    <property type="entry name" value="HisKA"/>
    <property type="match status" value="1"/>
</dbReference>
<evidence type="ECO:0000256" key="7">
    <source>
        <dbReference type="ARBA" id="ARBA00022741"/>
    </source>
</evidence>
<dbReference type="InterPro" id="IPR003660">
    <property type="entry name" value="HAMP_dom"/>
</dbReference>
<name>A0A0F9KNU7_9ZZZZ</name>
<dbReference type="AlphaFoldDB" id="A0A0F9KNU7"/>
<dbReference type="EC" id="2.7.13.3" evidence="3"/>
<protein>
    <recommendedName>
        <fullName evidence="3">histidine kinase</fullName>
        <ecNumber evidence="3">2.7.13.3</ecNumber>
    </recommendedName>
</protein>
<keyword evidence="9" id="KW-0067">ATP-binding</keyword>
<accession>A0A0F9KNU7</accession>
<keyword evidence="10" id="KW-1133">Transmembrane helix</keyword>
<dbReference type="Gene3D" id="6.10.340.10">
    <property type="match status" value="1"/>
</dbReference>
<comment type="caution">
    <text evidence="13">The sequence shown here is derived from an EMBL/GenBank/DDBJ whole genome shotgun (WGS) entry which is preliminary data.</text>
</comment>
<dbReference type="Pfam" id="PF02518">
    <property type="entry name" value="HATPase_c"/>
    <property type="match status" value="1"/>
</dbReference>
<keyword evidence="10" id="KW-0812">Transmembrane</keyword>
<dbReference type="PRINTS" id="PR00344">
    <property type="entry name" value="BCTRLSENSOR"/>
</dbReference>
<dbReference type="InterPro" id="IPR005467">
    <property type="entry name" value="His_kinase_dom"/>
</dbReference>
<dbReference type="SUPFAM" id="SSF47384">
    <property type="entry name" value="Homodimeric domain of signal transducing histidine kinase"/>
    <property type="match status" value="1"/>
</dbReference>
<dbReference type="InterPro" id="IPR003594">
    <property type="entry name" value="HATPase_dom"/>
</dbReference>
<gene>
    <name evidence="13" type="ORF">LCGC14_1305910</name>
</gene>
<keyword evidence="6" id="KW-0808">Transferase</keyword>
<dbReference type="GO" id="GO:0005524">
    <property type="term" value="F:ATP binding"/>
    <property type="evidence" value="ECO:0007669"/>
    <property type="project" value="UniProtKB-KW"/>
</dbReference>
<evidence type="ECO:0000256" key="5">
    <source>
        <dbReference type="ARBA" id="ARBA00022553"/>
    </source>
</evidence>
<evidence type="ECO:0000256" key="3">
    <source>
        <dbReference type="ARBA" id="ARBA00012438"/>
    </source>
</evidence>
<dbReference type="SMART" id="SM00387">
    <property type="entry name" value="HATPase_c"/>
    <property type="match status" value="1"/>
</dbReference>
<dbReference type="SMART" id="SM00304">
    <property type="entry name" value="HAMP"/>
    <property type="match status" value="1"/>
</dbReference>
<dbReference type="Pfam" id="PF00672">
    <property type="entry name" value="HAMP"/>
    <property type="match status" value="1"/>
</dbReference>
<dbReference type="SUPFAM" id="SSF55874">
    <property type="entry name" value="ATPase domain of HSP90 chaperone/DNA topoisomerase II/histidine kinase"/>
    <property type="match status" value="1"/>
</dbReference>
<comment type="subcellular location">
    <subcellularLocation>
        <location evidence="2">Cell membrane</location>
        <topology evidence="2">Multi-pass membrane protein</topology>
    </subcellularLocation>
</comment>
<dbReference type="CDD" id="cd00075">
    <property type="entry name" value="HATPase"/>
    <property type="match status" value="1"/>
</dbReference>
<dbReference type="PANTHER" id="PTHR44936:SF10">
    <property type="entry name" value="SENSOR PROTEIN RSTB"/>
    <property type="match status" value="1"/>
</dbReference>
<feature type="transmembrane region" description="Helical" evidence="10">
    <location>
        <begin position="12"/>
        <end position="35"/>
    </location>
</feature>
<dbReference type="PANTHER" id="PTHR44936">
    <property type="entry name" value="SENSOR PROTEIN CREC"/>
    <property type="match status" value="1"/>
</dbReference>
<evidence type="ECO:0000313" key="13">
    <source>
        <dbReference type="EMBL" id="KKM83774.1"/>
    </source>
</evidence>
<evidence type="ECO:0000256" key="2">
    <source>
        <dbReference type="ARBA" id="ARBA00004651"/>
    </source>
</evidence>
<reference evidence="13" key="1">
    <citation type="journal article" date="2015" name="Nature">
        <title>Complex archaea that bridge the gap between prokaryotes and eukaryotes.</title>
        <authorList>
            <person name="Spang A."/>
            <person name="Saw J.H."/>
            <person name="Jorgensen S.L."/>
            <person name="Zaremba-Niedzwiedzka K."/>
            <person name="Martijn J."/>
            <person name="Lind A.E."/>
            <person name="van Eijk R."/>
            <person name="Schleper C."/>
            <person name="Guy L."/>
            <person name="Ettema T.J."/>
        </authorList>
    </citation>
    <scope>NUCLEOTIDE SEQUENCE</scope>
</reference>
<keyword evidence="4" id="KW-1003">Cell membrane</keyword>
<evidence type="ECO:0000256" key="8">
    <source>
        <dbReference type="ARBA" id="ARBA00022777"/>
    </source>
</evidence>
<organism evidence="13">
    <name type="scientific">marine sediment metagenome</name>
    <dbReference type="NCBI Taxonomy" id="412755"/>
    <lineage>
        <taxon>unclassified sequences</taxon>
        <taxon>metagenomes</taxon>
        <taxon>ecological metagenomes</taxon>
    </lineage>
</organism>
<dbReference type="InterPro" id="IPR036097">
    <property type="entry name" value="HisK_dim/P_sf"/>
</dbReference>
<keyword evidence="10" id="KW-0472">Membrane</keyword>
<evidence type="ECO:0000256" key="6">
    <source>
        <dbReference type="ARBA" id="ARBA00022679"/>
    </source>
</evidence>
<dbReference type="InterPro" id="IPR004358">
    <property type="entry name" value="Sig_transdc_His_kin-like_C"/>
</dbReference>
<comment type="catalytic activity">
    <reaction evidence="1">
        <text>ATP + protein L-histidine = ADP + protein N-phospho-L-histidine.</text>
        <dbReference type="EC" id="2.7.13.3"/>
    </reaction>
</comment>
<keyword evidence="8" id="KW-0418">Kinase</keyword>
<dbReference type="CDD" id="cd06225">
    <property type="entry name" value="HAMP"/>
    <property type="match status" value="1"/>
</dbReference>
<evidence type="ECO:0000256" key="9">
    <source>
        <dbReference type="ARBA" id="ARBA00022840"/>
    </source>
</evidence>
<dbReference type="PROSITE" id="PS50885">
    <property type="entry name" value="HAMP"/>
    <property type="match status" value="1"/>
</dbReference>
<dbReference type="CDD" id="cd00082">
    <property type="entry name" value="HisKA"/>
    <property type="match status" value="1"/>
</dbReference>
<proteinExistence type="predicted"/>
<dbReference type="GO" id="GO:0005886">
    <property type="term" value="C:plasma membrane"/>
    <property type="evidence" value="ECO:0007669"/>
    <property type="project" value="UniProtKB-SubCell"/>
</dbReference>
<dbReference type="SUPFAM" id="SSF158472">
    <property type="entry name" value="HAMP domain-like"/>
    <property type="match status" value="1"/>
</dbReference>
<feature type="transmembrane region" description="Helical" evidence="10">
    <location>
        <begin position="182"/>
        <end position="200"/>
    </location>
</feature>
<dbReference type="Pfam" id="PF00512">
    <property type="entry name" value="HisKA"/>
    <property type="match status" value="1"/>
</dbReference>
<keyword evidence="5" id="KW-0597">Phosphoprotein</keyword>
<evidence type="ECO:0000259" key="11">
    <source>
        <dbReference type="PROSITE" id="PS50109"/>
    </source>
</evidence>
<evidence type="ECO:0000259" key="12">
    <source>
        <dbReference type="PROSITE" id="PS50885"/>
    </source>
</evidence>
<dbReference type="Gene3D" id="1.10.287.130">
    <property type="match status" value="1"/>
</dbReference>
<evidence type="ECO:0000256" key="10">
    <source>
        <dbReference type="SAM" id="Phobius"/>
    </source>
</evidence>
<dbReference type="InterPro" id="IPR036890">
    <property type="entry name" value="HATPase_C_sf"/>
</dbReference>
<dbReference type="InterPro" id="IPR003661">
    <property type="entry name" value="HisK_dim/P_dom"/>
</dbReference>
<dbReference type="PROSITE" id="PS50109">
    <property type="entry name" value="HIS_KIN"/>
    <property type="match status" value="1"/>
</dbReference>
<dbReference type="InterPro" id="IPR050980">
    <property type="entry name" value="2C_sensor_his_kinase"/>
</dbReference>